<evidence type="ECO:0008006" key="4">
    <source>
        <dbReference type="Google" id="ProtNLM"/>
    </source>
</evidence>
<protein>
    <recommendedName>
        <fullName evidence="4">DUF19 domain-containing protein</fullName>
    </recommendedName>
</protein>
<dbReference type="AlphaFoldDB" id="A0A8S1EKE9"/>
<gene>
    <name evidence="2" type="ORF">CBOVIS_LOCUS6655</name>
</gene>
<accession>A0A8S1EKE9</accession>
<evidence type="ECO:0000313" key="3">
    <source>
        <dbReference type="Proteomes" id="UP000494206"/>
    </source>
</evidence>
<organism evidence="2 3">
    <name type="scientific">Caenorhabditis bovis</name>
    <dbReference type="NCBI Taxonomy" id="2654633"/>
    <lineage>
        <taxon>Eukaryota</taxon>
        <taxon>Metazoa</taxon>
        <taxon>Ecdysozoa</taxon>
        <taxon>Nematoda</taxon>
        <taxon>Chromadorea</taxon>
        <taxon>Rhabditida</taxon>
        <taxon>Rhabditina</taxon>
        <taxon>Rhabditomorpha</taxon>
        <taxon>Rhabditoidea</taxon>
        <taxon>Rhabditidae</taxon>
        <taxon>Peloderinae</taxon>
        <taxon>Caenorhabditis</taxon>
    </lineage>
</organism>
<proteinExistence type="predicted"/>
<name>A0A8S1EKE9_9PELO</name>
<dbReference type="Proteomes" id="UP000494206">
    <property type="component" value="Unassembled WGS sequence"/>
</dbReference>
<comment type="caution">
    <text evidence="2">The sequence shown here is derived from an EMBL/GenBank/DDBJ whole genome shotgun (WGS) entry which is preliminary data.</text>
</comment>
<feature type="signal peptide" evidence="1">
    <location>
        <begin position="1"/>
        <end position="21"/>
    </location>
</feature>
<dbReference type="EMBL" id="CADEPM010000004">
    <property type="protein sequence ID" value="CAB3404294.1"/>
    <property type="molecule type" value="Genomic_DNA"/>
</dbReference>
<feature type="chain" id="PRO_5035926253" description="DUF19 domain-containing protein" evidence="1">
    <location>
        <begin position="22"/>
        <end position="143"/>
    </location>
</feature>
<reference evidence="2 3" key="1">
    <citation type="submission" date="2020-04" db="EMBL/GenBank/DDBJ databases">
        <authorList>
            <person name="Laetsch R D."/>
            <person name="Stevens L."/>
            <person name="Kumar S."/>
            <person name="Blaxter L. M."/>
        </authorList>
    </citation>
    <scope>NUCLEOTIDE SEQUENCE [LARGE SCALE GENOMIC DNA]</scope>
</reference>
<evidence type="ECO:0000256" key="1">
    <source>
        <dbReference type="SAM" id="SignalP"/>
    </source>
</evidence>
<sequence>MTHSDFKYLLFLAILVQIPSAKCLACYACMAINYRQNVLSRNDELLPPQSRENLSLVIDSLIEHDFGLVAVSSSCADVALTSQPSFLNSPISICAPDDRCAKMDFVFKGEKIVLRNCLSSLLESPTSNIKFVCPKANVVEEHM</sequence>
<dbReference type="OrthoDB" id="5791734at2759"/>
<keyword evidence="3" id="KW-1185">Reference proteome</keyword>
<keyword evidence="1" id="KW-0732">Signal</keyword>
<evidence type="ECO:0000313" key="2">
    <source>
        <dbReference type="EMBL" id="CAB3404294.1"/>
    </source>
</evidence>